<feature type="domain" description="GGDEF" evidence="4">
    <location>
        <begin position="507"/>
        <end position="643"/>
    </location>
</feature>
<dbReference type="Pfam" id="PF00990">
    <property type="entry name" value="GGDEF"/>
    <property type="match status" value="1"/>
</dbReference>
<evidence type="ECO:0000256" key="3">
    <source>
        <dbReference type="ARBA" id="ARBA00023163"/>
    </source>
</evidence>
<dbReference type="SUPFAM" id="SSF53822">
    <property type="entry name" value="Periplasmic binding protein-like I"/>
    <property type="match status" value="1"/>
</dbReference>
<dbReference type="GO" id="GO:0003700">
    <property type="term" value="F:DNA-binding transcription factor activity"/>
    <property type="evidence" value="ECO:0007669"/>
    <property type="project" value="TreeGrafter"/>
</dbReference>
<dbReference type="SUPFAM" id="SSF55073">
    <property type="entry name" value="Nucleotide cyclase"/>
    <property type="match status" value="1"/>
</dbReference>
<dbReference type="AlphaFoldDB" id="A0A1T4KEW4"/>
<dbReference type="Gene3D" id="3.40.50.2300">
    <property type="match status" value="2"/>
</dbReference>
<reference evidence="5 6" key="1">
    <citation type="submission" date="2017-02" db="EMBL/GenBank/DDBJ databases">
        <authorList>
            <person name="Peterson S.W."/>
        </authorList>
    </citation>
    <scope>NUCLEOTIDE SEQUENCE [LARGE SCALE GENOMIC DNA]</scope>
    <source>
        <strain evidence="5 6">ATCC 17233</strain>
    </source>
</reference>
<dbReference type="SMART" id="SM00267">
    <property type="entry name" value="GGDEF"/>
    <property type="match status" value="1"/>
</dbReference>
<organism evidence="5 6">
    <name type="scientific">Eubacterium ruminantium</name>
    <dbReference type="NCBI Taxonomy" id="42322"/>
    <lineage>
        <taxon>Bacteria</taxon>
        <taxon>Bacillati</taxon>
        <taxon>Bacillota</taxon>
        <taxon>Clostridia</taxon>
        <taxon>Eubacteriales</taxon>
        <taxon>Eubacteriaceae</taxon>
        <taxon>Eubacterium</taxon>
    </lineage>
</organism>
<dbReference type="GO" id="GO:0000976">
    <property type="term" value="F:transcription cis-regulatory region binding"/>
    <property type="evidence" value="ECO:0007669"/>
    <property type="project" value="TreeGrafter"/>
</dbReference>
<dbReference type="EMBL" id="FUXA01000004">
    <property type="protein sequence ID" value="SJZ40949.1"/>
    <property type="molecule type" value="Genomic_DNA"/>
</dbReference>
<evidence type="ECO:0000259" key="4">
    <source>
        <dbReference type="PROSITE" id="PS50887"/>
    </source>
</evidence>
<keyword evidence="3" id="KW-0804">Transcription</keyword>
<accession>A0A1T4KEW4</accession>
<dbReference type="PANTHER" id="PTHR30146:SF24">
    <property type="entry name" value="XYLOSE OPERON REGULATORY PROTEIN"/>
    <property type="match status" value="1"/>
</dbReference>
<sequence>MEKKKVAVFIAEIYAPMIKEIQYGLIQCAKRSNIKLYFYTSFNDDFTTREYTQFTEYDKGDFVAYMLPDYDEYDGIITFDSCLPSMYLDKVNDIKKKAKCPTVSLGEEYDFSYTITTDQTQSFINLIDHLYDVHGCREMVHIAGRTSETFTQIRIDAFKAGLEKHNLPYDDSRVIYGSLWKDCGEPVVQQLLEKYKTVEGRILPDAIICANDFTAIGVIDALKARGYKVPGDVIVTGYDNVEEAQFGSPTITTLCQTFEQIGKECLKILKKVWEGIPTEKVFYEPGDLLTRQSCGCEPINFFNQSNIREKYARNLEGMGYLAKSNTALILSTSESESQEDIFNQIESICLRDTGFKSAVFCLMDDWDKQVVITSQEELHNKNFSVICGMYNDKKITRGPLPKGQYIPDEMKDDISPFYFFPIHHLKYFMGYIIVIPELENVYQQNLKSWLVNIGTILDNFRIRQILKQTVLTLENLYNKDTLTGLYNRRGYELNFKRYYKDCIESDSCLAVFVLDMDNLKYVNDNYGHEEGDYCLRTIGDAMIEAAQNDEICIRSGGDEFVILAKNYNDKKAEQLCTTIKESIKNKCINDKKPFIVSVSIGCHLQVPPKVTEDGMNTMLEAFLKKADALMYVEKKEHKKENKS</sequence>
<name>A0A1T4KEW4_9FIRM</name>
<dbReference type="InterPro" id="IPR028082">
    <property type="entry name" value="Peripla_BP_I"/>
</dbReference>
<protein>
    <submittedName>
        <fullName evidence="5">Diguanylate cyclase (GGDEF) domain-containing protein</fullName>
    </submittedName>
</protein>
<dbReference type="RefSeq" id="WP_078786005.1">
    <property type="nucleotide sequence ID" value="NZ_FMTO01000003.1"/>
</dbReference>
<dbReference type="InterPro" id="IPR046335">
    <property type="entry name" value="LacI/GalR-like_sensor"/>
</dbReference>
<dbReference type="CDD" id="cd06267">
    <property type="entry name" value="PBP1_LacI_sugar_binding-like"/>
    <property type="match status" value="1"/>
</dbReference>
<dbReference type="Proteomes" id="UP000189857">
    <property type="component" value="Unassembled WGS sequence"/>
</dbReference>
<dbReference type="InterPro" id="IPR043128">
    <property type="entry name" value="Rev_trsase/Diguanyl_cyclase"/>
</dbReference>
<keyword evidence="2" id="KW-0238">DNA-binding</keyword>
<gene>
    <name evidence="5" type="ORF">SAMN02745110_00334</name>
</gene>
<evidence type="ECO:0000256" key="2">
    <source>
        <dbReference type="ARBA" id="ARBA00023125"/>
    </source>
</evidence>
<dbReference type="Gene3D" id="3.30.70.270">
    <property type="match status" value="1"/>
</dbReference>
<keyword evidence="6" id="KW-1185">Reference proteome</keyword>
<dbReference type="InterPro" id="IPR029787">
    <property type="entry name" value="Nucleotide_cyclase"/>
</dbReference>
<proteinExistence type="predicted"/>
<dbReference type="CDD" id="cd01949">
    <property type="entry name" value="GGDEF"/>
    <property type="match status" value="1"/>
</dbReference>
<evidence type="ECO:0000313" key="5">
    <source>
        <dbReference type="EMBL" id="SJZ40949.1"/>
    </source>
</evidence>
<keyword evidence="1" id="KW-0805">Transcription regulation</keyword>
<evidence type="ECO:0000256" key="1">
    <source>
        <dbReference type="ARBA" id="ARBA00023015"/>
    </source>
</evidence>
<evidence type="ECO:0000313" key="6">
    <source>
        <dbReference type="Proteomes" id="UP000189857"/>
    </source>
</evidence>
<dbReference type="PROSITE" id="PS50887">
    <property type="entry name" value="GGDEF"/>
    <property type="match status" value="1"/>
</dbReference>
<dbReference type="PANTHER" id="PTHR30146">
    <property type="entry name" value="LACI-RELATED TRANSCRIPTIONAL REPRESSOR"/>
    <property type="match status" value="1"/>
</dbReference>
<dbReference type="NCBIfam" id="TIGR00254">
    <property type="entry name" value="GGDEF"/>
    <property type="match status" value="1"/>
</dbReference>
<dbReference type="OrthoDB" id="1835616at2"/>
<dbReference type="InterPro" id="IPR000160">
    <property type="entry name" value="GGDEF_dom"/>
</dbReference>
<dbReference type="Pfam" id="PF13377">
    <property type="entry name" value="Peripla_BP_3"/>
    <property type="match status" value="1"/>
</dbReference>